<evidence type="ECO:0000313" key="3">
    <source>
        <dbReference type="Proteomes" id="UP001196413"/>
    </source>
</evidence>
<dbReference type="SUPFAM" id="SSF55418">
    <property type="entry name" value="eIF4e-like"/>
    <property type="match status" value="1"/>
</dbReference>
<keyword evidence="3" id="KW-1185">Reference proteome</keyword>
<dbReference type="GO" id="GO:0003743">
    <property type="term" value="F:translation initiation factor activity"/>
    <property type="evidence" value="ECO:0007669"/>
    <property type="project" value="UniProtKB-KW"/>
</dbReference>
<dbReference type="InterPro" id="IPR001040">
    <property type="entry name" value="TIF_eIF_4E"/>
</dbReference>
<comment type="similarity">
    <text evidence="1">Belongs to the eukaryotic initiation factor 4E family.</text>
</comment>
<accession>A0AAD5REL3</accession>
<gene>
    <name evidence="2" type="ORF">KIN20_037329</name>
</gene>
<proteinExistence type="inferred from homology"/>
<keyword evidence="1" id="KW-0694">RNA-binding</keyword>
<dbReference type="PANTHER" id="PTHR11960">
    <property type="entry name" value="EUKARYOTIC TRANSLATION INITIATION FACTOR 4E RELATED"/>
    <property type="match status" value="1"/>
</dbReference>
<reference evidence="2" key="1">
    <citation type="submission" date="2021-06" db="EMBL/GenBank/DDBJ databases">
        <title>Parelaphostrongylus tenuis whole genome reference sequence.</title>
        <authorList>
            <person name="Garwood T.J."/>
            <person name="Larsen P.A."/>
            <person name="Fountain-Jones N.M."/>
            <person name="Garbe J.R."/>
            <person name="Macchietto M.G."/>
            <person name="Kania S.A."/>
            <person name="Gerhold R.W."/>
            <person name="Richards J.E."/>
            <person name="Wolf T.M."/>
        </authorList>
    </citation>
    <scope>NUCLEOTIDE SEQUENCE</scope>
    <source>
        <strain evidence="2">MNPRO001-30</strain>
        <tissue evidence="2">Meninges</tissue>
    </source>
</reference>
<name>A0AAD5REL3_PARTN</name>
<dbReference type="Pfam" id="PF01652">
    <property type="entry name" value="IF4E"/>
    <property type="match status" value="1"/>
</dbReference>
<dbReference type="EMBL" id="JAHQIW010007472">
    <property type="protein sequence ID" value="KAJ1374613.1"/>
    <property type="molecule type" value="Genomic_DNA"/>
</dbReference>
<dbReference type="Proteomes" id="UP001196413">
    <property type="component" value="Unassembled WGS sequence"/>
</dbReference>
<protein>
    <submittedName>
        <fullName evidence="2">Uncharacterized protein</fullName>
    </submittedName>
</protein>
<keyword evidence="1" id="KW-0396">Initiation factor</keyword>
<evidence type="ECO:0000313" key="2">
    <source>
        <dbReference type="EMBL" id="KAJ1374613.1"/>
    </source>
</evidence>
<dbReference type="PANTHER" id="PTHR11960:SF18">
    <property type="entry name" value="EUKARYOTIC TRANSLATION INITIATION FACTOR 4E HOMOLOGOUS PROTEIN, ISOFORM B"/>
    <property type="match status" value="1"/>
</dbReference>
<evidence type="ECO:0000256" key="1">
    <source>
        <dbReference type="RuleBase" id="RU004374"/>
    </source>
</evidence>
<dbReference type="GO" id="GO:0016281">
    <property type="term" value="C:eukaryotic translation initiation factor 4F complex"/>
    <property type="evidence" value="ECO:0007669"/>
    <property type="project" value="TreeGrafter"/>
</dbReference>
<organism evidence="2 3">
    <name type="scientific">Parelaphostrongylus tenuis</name>
    <name type="common">Meningeal worm</name>
    <dbReference type="NCBI Taxonomy" id="148309"/>
    <lineage>
        <taxon>Eukaryota</taxon>
        <taxon>Metazoa</taxon>
        <taxon>Ecdysozoa</taxon>
        <taxon>Nematoda</taxon>
        <taxon>Chromadorea</taxon>
        <taxon>Rhabditida</taxon>
        <taxon>Rhabditina</taxon>
        <taxon>Rhabditomorpha</taxon>
        <taxon>Strongyloidea</taxon>
        <taxon>Metastrongylidae</taxon>
        <taxon>Parelaphostrongylus</taxon>
    </lineage>
</organism>
<sequence length="223" mass="26184">MTTPVRFVRGSIDDMDIARQPRDIPMFVKEVKCASTEHPLEFTYVFSFFIRPPGKFGPIEYAQYVQQIAAVCSVEQFWGVYRHLKRPCDIGEKIDVHFFKKGIRPVWEDEANLRGGKWIIRLKKGLSSLIWENLLLAIAGEQFLVGDEICGAVCSVRNDEDIVSVWNRTANNFAVTKRIRDTLRRVLNLPFKTVMRYKRHAECLRDQYSYRRALMNPFSRRFW</sequence>
<dbReference type="AlphaFoldDB" id="A0AAD5REL3"/>
<keyword evidence="1" id="KW-0648">Protein biosynthesis</keyword>
<dbReference type="Gene3D" id="3.30.760.10">
    <property type="entry name" value="RNA Cap, Translation Initiation Factor Eif4e"/>
    <property type="match status" value="1"/>
</dbReference>
<comment type="caution">
    <text evidence="2">The sequence shown here is derived from an EMBL/GenBank/DDBJ whole genome shotgun (WGS) entry which is preliminary data.</text>
</comment>
<dbReference type="GO" id="GO:0000340">
    <property type="term" value="F:RNA 7-methylguanosine cap binding"/>
    <property type="evidence" value="ECO:0007669"/>
    <property type="project" value="TreeGrafter"/>
</dbReference>
<dbReference type="InterPro" id="IPR023398">
    <property type="entry name" value="TIF_eIF4e-like"/>
</dbReference>